<dbReference type="OrthoDB" id="5502253at2"/>
<sequence length="201" mass="23752">MNIQGLKERIKSWEETSTKREKILLIVGTILVPLFLFYKFYYLPAQEKIKILNEDIKKLEIEIAKLESFVKREKELEAQLKNRKIFLEEIKTILPNEKEVPQLLKDVNSMAKKNGLEILKFTPGSEEKKDFYNIIYFDMQFKGTFSEIIKFLNDVEKLPRLVTLNNIEFSPEAKEEKIMVKSTFKTYKFTGEAANKNQEKK</sequence>
<name>A0A0U5BW30_9BACT</name>
<evidence type="ECO:0000313" key="3">
    <source>
        <dbReference type="EMBL" id="BAU22837.1"/>
    </source>
</evidence>
<dbReference type="RefSeq" id="WP_068512720.1">
    <property type="nucleotide sequence ID" value="NZ_AP014945.1"/>
</dbReference>
<dbReference type="InterPro" id="IPR014717">
    <property type="entry name" value="Transl_elong_EF1B/ribsomal_bS6"/>
</dbReference>
<dbReference type="STRING" id="1653476.THC_0442"/>
<evidence type="ECO:0000256" key="1">
    <source>
        <dbReference type="SAM" id="Coils"/>
    </source>
</evidence>
<keyword evidence="1" id="KW-0175">Coiled coil</keyword>
<dbReference type="PANTHER" id="PTHR39555">
    <property type="entry name" value="FIMBRIAL ASSEMBLY PROTEIN PILO-LIKE PROTEIN-RELATED"/>
    <property type="match status" value="1"/>
</dbReference>
<feature type="transmembrane region" description="Helical" evidence="2">
    <location>
        <begin position="23"/>
        <end position="42"/>
    </location>
</feature>
<evidence type="ECO:0000313" key="4">
    <source>
        <dbReference type="Proteomes" id="UP000068196"/>
    </source>
</evidence>
<feature type="coiled-coil region" evidence="1">
    <location>
        <begin position="49"/>
        <end position="76"/>
    </location>
</feature>
<protein>
    <recommendedName>
        <fullName evidence="5">Pilus assembly protein PilO</fullName>
    </recommendedName>
</protein>
<keyword evidence="4" id="KW-1185">Reference proteome</keyword>
<dbReference type="Gene3D" id="3.30.70.60">
    <property type="match status" value="1"/>
</dbReference>
<dbReference type="GO" id="GO:0043107">
    <property type="term" value="P:type IV pilus-dependent motility"/>
    <property type="evidence" value="ECO:0007669"/>
    <property type="project" value="InterPro"/>
</dbReference>
<evidence type="ECO:0000256" key="2">
    <source>
        <dbReference type="SAM" id="Phobius"/>
    </source>
</evidence>
<accession>A0A0U5BW30</accession>
<dbReference type="GO" id="GO:0043683">
    <property type="term" value="P:type IV pilus assembly"/>
    <property type="evidence" value="ECO:0007669"/>
    <property type="project" value="InterPro"/>
</dbReference>
<dbReference type="Pfam" id="PF04350">
    <property type="entry name" value="PilO"/>
    <property type="match status" value="1"/>
</dbReference>
<dbReference type="InterPro" id="IPR007445">
    <property type="entry name" value="PilO"/>
</dbReference>
<dbReference type="EMBL" id="AP014945">
    <property type="protein sequence ID" value="BAU22837.1"/>
    <property type="molecule type" value="Genomic_DNA"/>
</dbReference>
<keyword evidence="2" id="KW-0812">Transmembrane</keyword>
<dbReference type="KEGG" id="cthi:THC_0442"/>
<dbReference type="Proteomes" id="UP000068196">
    <property type="component" value="Chromosome"/>
</dbReference>
<proteinExistence type="predicted"/>
<gene>
    <name evidence="3" type="ORF">THC_0442</name>
</gene>
<dbReference type="AlphaFoldDB" id="A0A0U5BW30"/>
<reference evidence="4" key="2">
    <citation type="journal article" date="2016" name="Int. J. Syst. Evol. Microbiol.">
        <title>Caldimicrobium thiodismutans sp. nov., a sulfur-disproportionating bacterium isolated from a hot spring.</title>
        <authorList>
            <person name="Kojima H."/>
            <person name="Umezawa K."/>
            <person name="Fukui M."/>
        </authorList>
    </citation>
    <scope>NUCLEOTIDE SEQUENCE [LARGE SCALE GENOMIC DNA]</scope>
    <source>
        <strain evidence="4">TF1</strain>
    </source>
</reference>
<evidence type="ECO:0008006" key="5">
    <source>
        <dbReference type="Google" id="ProtNLM"/>
    </source>
</evidence>
<keyword evidence="2" id="KW-0472">Membrane</keyword>
<reference evidence="3 4" key="1">
    <citation type="journal article" date="2016" name="Int. J. Syst. Evol. Microbiol.">
        <title>Caldimicrobium thiodismutans sp. nov., a sulfur-disproportionating bacterium isolated from a hot spring, and emended description of the genus Caldimicrobium.</title>
        <authorList>
            <person name="Kojima H."/>
            <person name="Umezawa K."/>
            <person name="Fukui M."/>
        </authorList>
    </citation>
    <scope>NUCLEOTIDE SEQUENCE [LARGE SCALE GENOMIC DNA]</scope>
    <source>
        <strain evidence="3 4">TF1</strain>
    </source>
</reference>
<organism evidence="3 4">
    <name type="scientific">Caldimicrobium thiodismutans</name>
    <dbReference type="NCBI Taxonomy" id="1653476"/>
    <lineage>
        <taxon>Bacteria</taxon>
        <taxon>Pseudomonadati</taxon>
        <taxon>Thermodesulfobacteriota</taxon>
        <taxon>Thermodesulfobacteria</taxon>
        <taxon>Thermodesulfobacteriales</taxon>
        <taxon>Thermodesulfobacteriaceae</taxon>
        <taxon>Caldimicrobium</taxon>
    </lineage>
</organism>
<keyword evidence="2" id="KW-1133">Transmembrane helix</keyword>
<dbReference type="PANTHER" id="PTHR39555:SF1">
    <property type="entry name" value="TYPE IV PILUS INNER MEMBRANE COMPONENT PILO"/>
    <property type="match status" value="1"/>
</dbReference>